<accession>A0AAV8YPR0</accession>
<evidence type="ECO:0000313" key="1">
    <source>
        <dbReference type="EMBL" id="KAJ8953275.1"/>
    </source>
</evidence>
<sequence>MNYTPQIDSVFPHRFYLDNWTTQIQQDANPIVNGRLLWLGGPLGNHMIKYDAETMPGGEPLHDKEPFQRIIRKCLLTMIQKK</sequence>
<dbReference type="EMBL" id="JAPWTK010000058">
    <property type="protein sequence ID" value="KAJ8953275.1"/>
    <property type="molecule type" value="Genomic_DNA"/>
</dbReference>
<dbReference type="Proteomes" id="UP001162162">
    <property type="component" value="Unassembled WGS sequence"/>
</dbReference>
<proteinExistence type="predicted"/>
<dbReference type="AlphaFoldDB" id="A0AAV8YPR0"/>
<evidence type="ECO:0000313" key="2">
    <source>
        <dbReference type="Proteomes" id="UP001162162"/>
    </source>
</evidence>
<name>A0AAV8YPR0_9CUCU</name>
<reference evidence="1" key="1">
    <citation type="journal article" date="2023" name="Insect Mol. Biol.">
        <title>Genome sequencing provides insights into the evolution of gene families encoding plant cell wall-degrading enzymes in longhorned beetles.</title>
        <authorList>
            <person name="Shin N.R."/>
            <person name="Okamura Y."/>
            <person name="Kirsch R."/>
            <person name="Pauchet Y."/>
        </authorList>
    </citation>
    <scope>NUCLEOTIDE SEQUENCE</scope>
    <source>
        <strain evidence="1">AMC_N1</strain>
    </source>
</reference>
<comment type="caution">
    <text evidence="1">The sequence shown here is derived from an EMBL/GenBank/DDBJ whole genome shotgun (WGS) entry which is preliminary data.</text>
</comment>
<keyword evidence="2" id="KW-1185">Reference proteome</keyword>
<protein>
    <submittedName>
        <fullName evidence="1">Uncharacterized protein</fullName>
    </submittedName>
</protein>
<gene>
    <name evidence="1" type="ORF">NQ318_015857</name>
</gene>
<organism evidence="1 2">
    <name type="scientific">Aromia moschata</name>
    <dbReference type="NCBI Taxonomy" id="1265417"/>
    <lineage>
        <taxon>Eukaryota</taxon>
        <taxon>Metazoa</taxon>
        <taxon>Ecdysozoa</taxon>
        <taxon>Arthropoda</taxon>
        <taxon>Hexapoda</taxon>
        <taxon>Insecta</taxon>
        <taxon>Pterygota</taxon>
        <taxon>Neoptera</taxon>
        <taxon>Endopterygota</taxon>
        <taxon>Coleoptera</taxon>
        <taxon>Polyphaga</taxon>
        <taxon>Cucujiformia</taxon>
        <taxon>Chrysomeloidea</taxon>
        <taxon>Cerambycidae</taxon>
        <taxon>Cerambycinae</taxon>
        <taxon>Callichromatini</taxon>
        <taxon>Aromia</taxon>
    </lineage>
</organism>